<dbReference type="EMBL" id="CP034669">
    <property type="protein sequence ID" value="QAT84314.1"/>
    <property type="molecule type" value="Genomic_DNA"/>
</dbReference>
<organism evidence="2 3">
    <name type="scientific">Corallococcus coralloides</name>
    <name type="common">Myxococcus coralloides</name>
    <dbReference type="NCBI Taxonomy" id="184914"/>
    <lineage>
        <taxon>Bacteria</taxon>
        <taxon>Pseudomonadati</taxon>
        <taxon>Myxococcota</taxon>
        <taxon>Myxococcia</taxon>
        <taxon>Myxococcales</taxon>
        <taxon>Cystobacterineae</taxon>
        <taxon>Myxococcaceae</taxon>
        <taxon>Corallococcus</taxon>
    </lineage>
</organism>
<evidence type="ECO:0000313" key="3">
    <source>
        <dbReference type="Proteomes" id="UP000288758"/>
    </source>
</evidence>
<evidence type="ECO:0000313" key="2">
    <source>
        <dbReference type="EMBL" id="QAT84314.1"/>
    </source>
</evidence>
<dbReference type="AlphaFoldDB" id="A0A410RQY2"/>
<evidence type="ECO:0000256" key="1">
    <source>
        <dbReference type="SAM" id="MobiDB-lite"/>
    </source>
</evidence>
<name>A0A410RQY2_CORCK</name>
<feature type="region of interest" description="Disordered" evidence="1">
    <location>
        <begin position="50"/>
        <end position="74"/>
    </location>
</feature>
<proteinExistence type="predicted"/>
<accession>A0A410RQY2</accession>
<dbReference type="Proteomes" id="UP000288758">
    <property type="component" value="Chromosome"/>
</dbReference>
<reference evidence="2 3" key="1">
    <citation type="submission" date="2018-12" db="EMBL/GenBank/DDBJ databases">
        <title>Complete Genome Sequence of the Corallopyronin A producing Myxobacterium Corallococcus coralloides B035.</title>
        <authorList>
            <person name="Bouhired S.M."/>
            <person name="Rupp O."/>
            <person name="Blom J."/>
            <person name="Schaeberle T.F."/>
            <person name="Kehraus S."/>
            <person name="Schiefer A."/>
            <person name="Pfarr K."/>
            <person name="Goesmann A."/>
            <person name="Hoerauf A."/>
            <person name="Koenig G.M."/>
        </authorList>
    </citation>
    <scope>NUCLEOTIDE SEQUENCE [LARGE SCALE GENOMIC DNA]</scope>
    <source>
        <strain evidence="2 3">B035</strain>
    </source>
</reference>
<gene>
    <name evidence="2" type="ORF">EJ065_2742</name>
</gene>
<protein>
    <submittedName>
        <fullName evidence="2">Uncharacterized protein</fullName>
    </submittedName>
</protein>
<sequence>MTPAASSSDSDRRSDISRVWLAATLLLVPACQEAARGATALEREGVAKGRVEAPAITPPAAPTPSAGVEAEPSPGARAVARLKAEASQLVSARLVTCGGEKVVGRMPEPLLARLRTAFTQAAVSKDPALTTPPWESVLLELKFRDGKSVFGQLVREDVLRLREERWCGSGAQGSELVLTDGPSLLPWFQKHLGPVQSKEHQLPPGIPSP</sequence>